<feature type="region of interest" description="Disordered" evidence="1">
    <location>
        <begin position="227"/>
        <end position="249"/>
    </location>
</feature>
<evidence type="ECO:0000256" key="2">
    <source>
        <dbReference type="SAM" id="Phobius"/>
    </source>
</evidence>
<dbReference type="InParanoid" id="A0A0H2RUX1"/>
<proteinExistence type="predicted"/>
<gene>
    <name evidence="3" type="ORF">SCHPADRAFT_603358</name>
</gene>
<feature type="transmembrane region" description="Helical" evidence="2">
    <location>
        <begin position="88"/>
        <end position="111"/>
    </location>
</feature>
<sequence>MFAAATCTDNVTRNAFVSWVHQVASTGTNSTPLGVIFDPTSNIITGGTNSPAHGSMYSILAISGSTIRDQNTPSSSSPSSLSRDKKSAIAPILGGTIGGLALALCMVFFFVSRRRKASRRSFSLFPLPRHQPRHSSGLKADSGLVSRLYARADTKLRERQEITATNDCGTYDDSSLIPGENRSSNEAFSLMPQSSTIEAEAQRINGMAMEMELQTLREQVNRLLEQRPRASYFSERRSGSEGPPSYDGH</sequence>
<keyword evidence="4" id="KW-1185">Reference proteome</keyword>
<evidence type="ECO:0000313" key="4">
    <source>
        <dbReference type="Proteomes" id="UP000053477"/>
    </source>
</evidence>
<evidence type="ECO:0000256" key="1">
    <source>
        <dbReference type="SAM" id="MobiDB-lite"/>
    </source>
</evidence>
<keyword evidence="2" id="KW-0472">Membrane</keyword>
<organism evidence="3 4">
    <name type="scientific">Schizopora paradoxa</name>
    <dbReference type="NCBI Taxonomy" id="27342"/>
    <lineage>
        <taxon>Eukaryota</taxon>
        <taxon>Fungi</taxon>
        <taxon>Dikarya</taxon>
        <taxon>Basidiomycota</taxon>
        <taxon>Agaricomycotina</taxon>
        <taxon>Agaricomycetes</taxon>
        <taxon>Hymenochaetales</taxon>
        <taxon>Schizoporaceae</taxon>
        <taxon>Schizopora</taxon>
    </lineage>
</organism>
<dbReference type="AlphaFoldDB" id="A0A0H2RUX1"/>
<dbReference type="EMBL" id="KQ086086">
    <property type="protein sequence ID" value="KLO08591.1"/>
    <property type="molecule type" value="Genomic_DNA"/>
</dbReference>
<dbReference type="STRING" id="27342.A0A0H2RUX1"/>
<keyword evidence="2" id="KW-1133">Transmembrane helix</keyword>
<evidence type="ECO:0000313" key="3">
    <source>
        <dbReference type="EMBL" id="KLO08591.1"/>
    </source>
</evidence>
<feature type="region of interest" description="Disordered" evidence="1">
    <location>
        <begin position="165"/>
        <end position="187"/>
    </location>
</feature>
<accession>A0A0H2RUX1</accession>
<dbReference type="Proteomes" id="UP000053477">
    <property type="component" value="Unassembled WGS sequence"/>
</dbReference>
<protein>
    <submittedName>
        <fullName evidence="3">Uncharacterized protein</fullName>
    </submittedName>
</protein>
<keyword evidence="2" id="KW-0812">Transmembrane</keyword>
<reference evidence="3 4" key="1">
    <citation type="submission" date="2015-04" db="EMBL/GenBank/DDBJ databases">
        <title>Complete genome sequence of Schizopora paradoxa KUC8140, a cosmopolitan wood degrader in East Asia.</title>
        <authorList>
            <consortium name="DOE Joint Genome Institute"/>
            <person name="Min B."/>
            <person name="Park H."/>
            <person name="Jang Y."/>
            <person name="Kim J.-J."/>
            <person name="Kim K.H."/>
            <person name="Pangilinan J."/>
            <person name="Lipzen A."/>
            <person name="Riley R."/>
            <person name="Grigoriev I.V."/>
            <person name="Spatafora J.W."/>
            <person name="Choi I.-G."/>
        </authorList>
    </citation>
    <scope>NUCLEOTIDE SEQUENCE [LARGE SCALE GENOMIC DNA]</scope>
    <source>
        <strain evidence="3 4">KUC8140</strain>
    </source>
</reference>
<feature type="compositionally biased region" description="Basic and acidic residues" evidence="1">
    <location>
        <begin position="227"/>
        <end position="239"/>
    </location>
</feature>
<name>A0A0H2RUX1_9AGAM</name>